<reference evidence="2" key="1">
    <citation type="submission" date="2019-08" db="EMBL/GenBank/DDBJ databases">
        <authorList>
            <person name="Kucharzyk K."/>
            <person name="Murdoch R.W."/>
            <person name="Higgins S."/>
            <person name="Loffler F."/>
        </authorList>
    </citation>
    <scope>NUCLEOTIDE SEQUENCE</scope>
</reference>
<dbReference type="EMBL" id="VSSQ01028421">
    <property type="protein sequence ID" value="MPM78138.1"/>
    <property type="molecule type" value="Genomic_DNA"/>
</dbReference>
<evidence type="ECO:0000313" key="2">
    <source>
        <dbReference type="EMBL" id="MPM78138.1"/>
    </source>
</evidence>
<keyword evidence="1" id="KW-0812">Transmembrane</keyword>
<name>A0A645CMK0_9ZZZZ</name>
<evidence type="ECO:0000256" key="1">
    <source>
        <dbReference type="SAM" id="Phobius"/>
    </source>
</evidence>
<dbReference type="AlphaFoldDB" id="A0A645CMK0"/>
<feature type="transmembrane region" description="Helical" evidence="1">
    <location>
        <begin position="7"/>
        <end position="29"/>
    </location>
</feature>
<keyword evidence="1" id="KW-1133">Transmembrane helix</keyword>
<keyword evidence="1" id="KW-0472">Membrane</keyword>
<gene>
    <name evidence="2" type="ORF">SDC9_125149</name>
</gene>
<organism evidence="2">
    <name type="scientific">bioreactor metagenome</name>
    <dbReference type="NCBI Taxonomy" id="1076179"/>
    <lineage>
        <taxon>unclassified sequences</taxon>
        <taxon>metagenomes</taxon>
        <taxon>ecological metagenomes</taxon>
    </lineage>
</organism>
<sequence length="159" mass="17989">MKIKPQTAILVFLIIFAVGITFTSLTGYWTTVSTKIPDKLQDIQYSGAYDPNDIRGSFTFEEISRLYEIPLEELSSAFGVDINKAKEFKCKDLESIYGESEFEVGTASVKMFTAFYLGLPYEATEETYLTETAAKILMENGQMTKDQLDYLEDHTITIP</sequence>
<proteinExistence type="predicted"/>
<protein>
    <submittedName>
        <fullName evidence="2">Uncharacterized protein</fullName>
    </submittedName>
</protein>
<accession>A0A645CMK0</accession>
<comment type="caution">
    <text evidence="2">The sequence shown here is derived from an EMBL/GenBank/DDBJ whole genome shotgun (WGS) entry which is preliminary data.</text>
</comment>